<organism evidence="2">
    <name type="scientific">metagenome</name>
    <dbReference type="NCBI Taxonomy" id="256318"/>
    <lineage>
        <taxon>unclassified sequences</taxon>
        <taxon>metagenomes</taxon>
    </lineage>
</organism>
<name>A0A380TI25_9ZZZZ</name>
<accession>A0A380TI25</accession>
<evidence type="ECO:0000256" key="1">
    <source>
        <dbReference type="SAM" id="Phobius"/>
    </source>
</evidence>
<proteinExistence type="predicted"/>
<keyword evidence="1" id="KW-0472">Membrane</keyword>
<evidence type="ECO:0000313" key="2">
    <source>
        <dbReference type="EMBL" id="SUS07304.1"/>
    </source>
</evidence>
<protein>
    <submittedName>
        <fullName evidence="2">Uncharacterized protein</fullName>
    </submittedName>
</protein>
<sequence>MDRGACAVDLDPVAFFEVADAVGKRRESKRVGAQEHLALAVAQRQRAAVAGADHQIVMAGKQNGEREGAAQPLERFGYCLLRRQPLAQMLADEVDDDFRVGFGRKDAAGARELAPQVLEVLDDAVVDEHHALIGVRVGVDLGRRSVRRPAGVADADPAGSWILGKHGLEVDEFARGTAADDRAVRQRGNPGRVVAAILQPAQAFNQQWLNVCFADNSDDAAHGLAIPLLSLFLALLFVLTGAKRLSPALSLQVRPAR</sequence>
<keyword evidence="1" id="KW-1133">Transmembrane helix</keyword>
<dbReference type="EMBL" id="UIDG01000346">
    <property type="protein sequence ID" value="SUS07304.1"/>
    <property type="molecule type" value="Genomic_DNA"/>
</dbReference>
<feature type="transmembrane region" description="Helical" evidence="1">
    <location>
        <begin position="220"/>
        <end position="242"/>
    </location>
</feature>
<gene>
    <name evidence="2" type="ORF">DF3PB_410004</name>
</gene>
<reference evidence="2" key="1">
    <citation type="submission" date="2018-07" db="EMBL/GenBank/DDBJ databases">
        <authorList>
            <person name="Quirk P.G."/>
            <person name="Krulwich T.A."/>
        </authorList>
    </citation>
    <scope>NUCLEOTIDE SEQUENCE</scope>
</reference>
<keyword evidence="1" id="KW-0812">Transmembrane</keyword>
<dbReference type="AlphaFoldDB" id="A0A380TI25"/>